<organism evidence="1 2">
    <name type="scientific">Kitasatospora cineracea</name>
    <dbReference type="NCBI Taxonomy" id="88074"/>
    <lineage>
        <taxon>Bacteria</taxon>
        <taxon>Bacillati</taxon>
        <taxon>Actinomycetota</taxon>
        <taxon>Actinomycetes</taxon>
        <taxon>Kitasatosporales</taxon>
        <taxon>Streptomycetaceae</taxon>
        <taxon>Kitasatospora</taxon>
    </lineage>
</organism>
<name>A0A3N4RCB0_9ACTN</name>
<proteinExistence type="predicted"/>
<dbReference type="EMBL" id="RKQG01000002">
    <property type="protein sequence ID" value="RPE29019.1"/>
    <property type="molecule type" value="Genomic_DNA"/>
</dbReference>
<gene>
    <name evidence="1" type="ORF">EDD38_6165</name>
</gene>
<evidence type="ECO:0000313" key="1">
    <source>
        <dbReference type="EMBL" id="RPE29019.1"/>
    </source>
</evidence>
<dbReference type="Proteomes" id="UP000266906">
    <property type="component" value="Unassembled WGS sequence"/>
</dbReference>
<dbReference type="AlphaFoldDB" id="A0A3N4RCB0"/>
<keyword evidence="2" id="KW-1185">Reference proteome</keyword>
<sequence length="97" mass="10759">MRTLIVAEIDTEKSNELVTSGQMPEVMGRMMAQLRPEAAYFYPLNGHRGFTLVVDVDQESSLVATMEPLWMQLGAKVTVTPCMSADELRAGIEKLRG</sequence>
<accession>A0A3N4RCB0</accession>
<comment type="caution">
    <text evidence="1">The sequence shown here is derived from an EMBL/GenBank/DDBJ whole genome shotgun (WGS) entry which is preliminary data.</text>
</comment>
<dbReference type="RefSeq" id="WP_123820663.1">
    <property type="nucleotide sequence ID" value="NZ_JBEYIY010000072.1"/>
</dbReference>
<evidence type="ECO:0000313" key="2">
    <source>
        <dbReference type="Proteomes" id="UP000266906"/>
    </source>
</evidence>
<reference evidence="1 2" key="1">
    <citation type="submission" date="2018-11" db="EMBL/GenBank/DDBJ databases">
        <title>Sequencing the genomes of 1000 actinobacteria strains.</title>
        <authorList>
            <person name="Klenk H.-P."/>
        </authorList>
    </citation>
    <scope>NUCLEOTIDE SEQUENCE [LARGE SCALE GENOMIC DNA]</scope>
    <source>
        <strain evidence="1 2">DSM 44781</strain>
    </source>
</reference>
<protein>
    <recommendedName>
        <fullName evidence="3">Muconolactone delta-isomerase</fullName>
    </recommendedName>
</protein>
<evidence type="ECO:0008006" key="3">
    <source>
        <dbReference type="Google" id="ProtNLM"/>
    </source>
</evidence>